<keyword evidence="1" id="KW-0812">Transmembrane</keyword>
<feature type="domain" description="GGDEF" evidence="3">
    <location>
        <begin position="260"/>
        <end position="398"/>
    </location>
</feature>
<sequence>MKHTLTDITEVDLDNDPPRPASTELLALYDEEGEGTRIQATRKGLWTAVAVYLLFSVTDILLVPDVAAMTIAARFTISVVALFILEIQVRLNATANSIDCTAAAALVVAYAGWLYPAMMTSDTESISYYMVFGAIFMMSVNLFFSFKFRLSLLASITILLIFFAAVLSFPPAEVSYRLAFGTFNVSCFIFTSYVNWKLNRERYKVFLNAIEARIQHKEASERGRALLRLSHTDSLTGLNNRRAVDQTLRDYWGDWQRRGKSFAAILIDVDFFKKYNDFYGHQEGDRCLVLVANALKESIEACNGSIGRYGGEEFIVLAHMQSSEEAAELAEAIRRNVENLALPHQERRDGTAVVTVSVGAAFTRNQTGSKLERLIHEADRALYSAKASGRNCAKLFDPSDPLTSDESENIAALLKIATDQDLVSMVYQPIRNVASGRIDAVEALMRLKMLDGTAVPPGLFIPIAERTGVILELGRWAIRTVCREILSDDRVPVVSVNVSPIQLKSPGFAASVAAILGETGVAGARLALEITEGLEMEMHSDVLRCISDLKTLGVRIWLDDFGTGFAGLSWLRLIDFDTVKIDRSFLHDCDTPKGKAMLRDIIGLVRNRGHKILVEGVETEDQMGLMRQFRIDQVQGFHVGRPAPAENLRLKATAGAHLTRA</sequence>
<dbReference type="Gene3D" id="3.30.70.270">
    <property type="match status" value="1"/>
</dbReference>
<feature type="transmembrane region" description="Helical" evidence="1">
    <location>
        <begin position="151"/>
        <end position="170"/>
    </location>
</feature>
<dbReference type="CDD" id="cd01948">
    <property type="entry name" value="EAL"/>
    <property type="match status" value="1"/>
</dbReference>
<dbReference type="FunFam" id="3.30.70.270:FF:000001">
    <property type="entry name" value="Diguanylate cyclase domain protein"/>
    <property type="match status" value="1"/>
</dbReference>
<dbReference type="AlphaFoldDB" id="A0A249PEM0"/>
<dbReference type="PROSITE" id="PS50883">
    <property type="entry name" value="EAL"/>
    <property type="match status" value="1"/>
</dbReference>
<proteinExistence type="predicted"/>
<gene>
    <name evidence="4" type="ORF">SJ05684_c29700</name>
</gene>
<dbReference type="NCBIfam" id="TIGR00254">
    <property type="entry name" value="GGDEF"/>
    <property type="match status" value="1"/>
</dbReference>
<dbReference type="eggNOG" id="COG5001">
    <property type="taxonomic scope" value="Bacteria"/>
</dbReference>
<dbReference type="OrthoDB" id="9814202at2"/>
<dbReference type="InterPro" id="IPR001633">
    <property type="entry name" value="EAL_dom"/>
</dbReference>
<organism evidence="4 5">
    <name type="scientific">Sinorhizobium sojae CCBAU 05684</name>
    <dbReference type="NCBI Taxonomy" id="716928"/>
    <lineage>
        <taxon>Bacteria</taxon>
        <taxon>Pseudomonadati</taxon>
        <taxon>Pseudomonadota</taxon>
        <taxon>Alphaproteobacteria</taxon>
        <taxon>Hyphomicrobiales</taxon>
        <taxon>Rhizobiaceae</taxon>
        <taxon>Sinorhizobium/Ensifer group</taxon>
        <taxon>Sinorhizobium</taxon>
    </lineage>
</organism>
<evidence type="ECO:0000313" key="5">
    <source>
        <dbReference type="Proteomes" id="UP000217211"/>
    </source>
</evidence>
<dbReference type="InterPro" id="IPR000160">
    <property type="entry name" value="GGDEF_dom"/>
</dbReference>
<dbReference type="KEGG" id="esj:SJ05684_c29700"/>
<dbReference type="Pfam" id="PF00563">
    <property type="entry name" value="EAL"/>
    <property type="match status" value="1"/>
</dbReference>
<dbReference type="CDD" id="cd01949">
    <property type="entry name" value="GGDEF"/>
    <property type="match status" value="1"/>
</dbReference>
<dbReference type="STRING" id="716928.GCA_000261485_03315"/>
<keyword evidence="1" id="KW-0472">Membrane</keyword>
<dbReference type="InterPro" id="IPR043128">
    <property type="entry name" value="Rev_trsase/Diguanyl_cyclase"/>
</dbReference>
<dbReference type="EMBL" id="CP023067">
    <property type="protein sequence ID" value="ASY64400.1"/>
    <property type="molecule type" value="Genomic_DNA"/>
</dbReference>
<feature type="transmembrane region" description="Helical" evidence="1">
    <location>
        <begin position="97"/>
        <end position="114"/>
    </location>
</feature>
<dbReference type="Gene3D" id="3.20.20.450">
    <property type="entry name" value="EAL domain"/>
    <property type="match status" value="1"/>
</dbReference>
<dbReference type="SUPFAM" id="SSF55073">
    <property type="entry name" value="Nucleotide cyclase"/>
    <property type="match status" value="1"/>
</dbReference>
<dbReference type="InterPro" id="IPR035919">
    <property type="entry name" value="EAL_sf"/>
</dbReference>
<keyword evidence="5" id="KW-1185">Reference proteome</keyword>
<dbReference type="Pfam" id="PF00990">
    <property type="entry name" value="GGDEF"/>
    <property type="match status" value="1"/>
</dbReference>
<feature type="transmembrane region" description="Helical" evidence="1">
    <location>
        <begin position="126"/>
        <end position="144"/>
    </location>
</feature>
<dbReference type="RefSeq" id="WP_034855963.1">
    <property type="nucleotide sequence ID" value="NZ_AJQT01000064.1"/>
</dbReference>
<dbReference type="InterPro" id="IPR050706">
    <property type="entry name" value="Cyclic-di-GMP_PDE-like"/>
</dbReference>
<evidence type="ECO:0000313" key="4">
    <source>
        <dbReference type="EMBL" id="ASY64400.1"/>
    </source>
</evidence>
<dbReference type="SUPFAM" id="SSF141868">
    <property type="entry name" value="EAL domain-like"/>
    <property type="match status" value="1"/>
</dbReference>
<dbReference type="PANTHER" id="PTHR33121:SF70">
    <property type="entry name" value="SIGNALING PROTEIN YKOW"/>
    <property type="match status" value="1"/>
</dbReference>
<evidence type="ECO:0000256" key="1">
    <source>
        <dbReference type="SAM" id="Phobius"/>
    </source>
</evidence>
<reference evidence="4 5" key="1">
    <citation type="submission" date="2017-08" db="EMBL/GenBank/DDBJ databases">
        <title>Multipartite genome sequences of Sinorhizobium species nodulating soybeans.</title>
        <authorList>
            <person name="Tian C.F."/>
        </authorList>
    </citation>
    <scope>NUCLEOTIDE SEQUENCE [LARGE SCALE GENOMIC DNA]</scope>
    <source>
        <strain evidence="4 5">CCBAU 05684</strain>
    </source>
</reference>
<name>A0A249PEM0_9HYPH</name>
<accession>A0A249PEM0</accession>
<dbReference type="SMART" id="SM00052">
    <property type="entry name" value="EAL"/>
    <property type="match status" value="1"/>
</dbReference>
<dbReference type="GO" id="GO:0071111">
    <property type="term" value="F:cyclic-guanylate-specific phosphodiesterase activity"/>
    <property type="evidence" value="ECO:0007669"/>
    <property type="project" value="InterPro"/>
</dbReference>
<dbReference type="PANTHER" id="PTHR33121">
    <property type="entry name" value="CYCLIC DI-GMP PHOSPHODIESTERASE PDEF"/>
    <property type="match status" value="1"/>
</dbReference>
<dbReference type="InterPro" id="IPR029787">
    <property type="entry name" value="Nucleotide_cyclase"/>
</dbReference>
<keyword evidence="1" id="KW-1133">Transmembrane helix</keyword>
<evidence type="ECO:0000259" key="3">
    <source>
        <dbReference type="PROSITE" id="PS50887"/>
    </source>
</evidence>
<feature type="transmembrane region" description="Helical" evidence="1">
    <location>
        <begin position="68"/>
        <end position="85"/>
    </location>
</feature>
<dbReference type="Proteomes" id="UP000217211">
    <property type="component" value="Chromosome"/>
</dbReference>
<dbReference type="PROSITE" id="PS50887">
    <property type="entry name" value="GGDEF"/>
    <property type="match status" value="1"/>
</dbReference>
<feature type="transmembrane region" description="Helical" evidence="1">
    <location>
        <begin position="44"/>
        <end position="62"/>
    </location>
</feature>
<evidence type="ECO:0000259" key="2">
    <source>
        <dbReference type="PROSITE" id="PS50883"/>
    </source>
</evidence>
<dbReference type="SMART" id="SM00267">
    <property type="entry name" value="GGDEF"/>
    <property type="match status" value="1"/>
</dbReference>
<feature type="domain" description="EAL" evidence="2">
    <location>
        <begin position="407"/>
        <end position="656"/>
    </location>
</feature>
<protein>
    <submittedName>
        <fullName evidence="4">Uncharacterized protein</fullName>
    </submittedName>
</protein>